<evidence type="ECO:0008006" key="4">
    <source>
        <dbReference type="Google" id="ProtNLM"/>
    </source>
</evidence>
<proteinExistence type="predicted"/>
<dbReference type="Gramene" id="KRG90201">
    <property type="protein sequence ID" value="KRG90201"/>
    <property type="gene ID" value="GLYMA_20G074800"/>
</dbReference>
<reference evidence="1 2" key="1">
    <citation type="journal article" date="2010" name="Nature">
        <title>Genome sequence of the palaeopolyploid soybean.</title>
        <authorList>
            <person name="Schmutz J."/>
            <person name="Cannon S.B."/>
            <person name="Schlueter J."/>
            <person name="Ma J."/>
            <person name="Mitros T."/>
            <person name="Nelson W."/>
            <person name="Hyten D.L."/>
            <person name="Song Q."/>
            <person name="Thelen J.J."/>
            <person name="Cheng J."/>
            <person name="Xu D."/>
            <person name="Hellsten U."/>
            <person name="May G.D."/>
            <person name="Yu Y."/>
            <person name="Sakurai T."/>
            <person name="Umezawa T."/>
            <person name="Bhattacharyya M.K."/>
            <person name="Sandhu D."/>
            <person name="Valliyodan B."/>
            <person name="Lindquist E."/>
            <person name="Peto M."/>
            <person name="Grant D."/>
            <person name="Shu S."/>
            <person name="Goodstein D."/>
            <person name="Barry K."/>
            <person name="Futrell-Griggs M."/>
            <person name="Abernathy B."/>
            <person name="Du J."/>
            <person name="Tian Z."/>
            <person name="Zhu L."/>
            <person name="Gill N."/>
            <person name="Joshi T."/>
            <person name="Libault M."/>
            <person name="Sethuraman A."/>
            <person name="Zhang X.-C."/>
            <person name="Shinozaki K."/>
            <person name="Nguyen H.T."/>
            <person name="Wing R.A."/>
            <person name="Cregan P."/>
            <person name="Specht J."/>
            <person name="Grimwood J."/>
            <person name="Rokhsar D."/>
            <person name="Stacey G."/>
            <person name="Shoemaker R.C."/>
            <person name="Jackson S.A."/>
        </authorList>
    </citation>
    <scope>NUCLEOTIDE SEQUENCE [LARGE SCALE GENOMIC DNA]</scope>
    <source>
        <strain evidence="2">cv. Williams 82</strain>
        <tissue evidence="1">Callus</tissue>
    </source>
</reference>
<reference evidence="2" key="2">
    <citation type="submission" date="2018-02" db="UniProtKB">
        <authorList>
            <consortium name="EnsemblPlants"/>
        </authorList>
    </citation>
    <scope>IDENTIFICATION</scope>
    <source>
        <strain evidence="2">Williams 82</strain>
    </source>
</reference>
<dbReference type="EnsemblPlants" id="KRG90201">
    <property type="protein sequence ID" value="KRG90201"/>
    <property type="gene ID" value="GLYMA_20G074800"/>
</dbReference>
<keyword evidence="3" id="KW-1185">Reference proteome</keyword>
<gene>
    <name evidence="1" type="ORF">GLYMA_20G074800</name>
</gene>
<sequence length="79" mass="9240">MDNYPVVKVIPDGLLQVPPRPSLLRVLKGCLCLSYHEETHFSFWLMRGFGVQNSWTHLLIISYDQLLDRSSLLDCFRFI</sequence>
<accession>A0A0R0E874</accession>
<organism evidence="1">
    <name type="scientific">Glycine max</name>
    <name type="common">Soybean</name>
    <name type="synonym">Glycine hispida</name>
    <dbReference type="NCBI Taxonomy" id="3847"/>
    <lineage>
        <taxon>Eukaryota</taxon>
        <taxon>Viridiplantae</taxon>
        <taxon>Streptophyta</taxon>
        <taxon>Embryophyta</taxon>
        <taxon>Tracheophyta</taxon>
        <taxon>Spermatophyta</taxon>
        <taxon>Magnoliopsida</taxon>
        <taxon>eudicotyledons</taxon>
        <taxon>Gunneridae</taxon>
        <taxon>Pentapetalae</taxon>
        <taxon>rosids</taxon>
        <taxon>fabids</taxon>
        <taxon>Fabales</taxon>
        <taxon>Fabaceae</taxon>
        <taxon>Papilionoideae</taxon>
        <taxon>50 kb inversion clade</taxon>
        <taxon>NPAAA clade</taxon>
        <taxon>indigoferoid/millettioid clade</taxon>
        <taxon>Phaseoleae</taxon>
        <taxon>Glycine</taxon>
        <taxon>Glycine subgen. Soja</taxon>
    </lineage>
</organism>
<reference evidence="1" key="3">
    <citation type="submission" date="2018-07" db="EMBL/GenBank/DDBJ databases">
        <title>WGS assembly of Glycine max.</title>
        <authorList>
            <person name="Schmutz J."/>
            <person name="Cannon S."/>
            <person name="Schlueter J."/>
            <person name="Ma J."/>
            <person name="Mitros T."/>
            <person name="Nelson W."/>
            <person name="Hyten D."/>
            <person name="Song Q."/>
            <person name="Thelen J."/>
            <person name="Cheng J."/>
            <person name="Xu D."/>
            <person name="Hellsten U."/>
            <person name="May G."/>
            <person name="Yu Y."/>
            <person name="Sakurai T."/>
            <person name="Umezawa T."/>
            <person name="Bhattacharyya M."/>
            <person name="Sandhu D."/>
            <person name="Valliyodan B."/>
            <person name="Lindquist E."/>
            <person name="Peto M."/>
            <person name="Grant D."/>
            <person name="Shu S."/>
            <person name="Goodstein D."/>
            <person name="Barry K."/>
            <person name="Futrell-Griggs M."/>
            <person name="Abernathy B."/>
            <person name="Du J."/>
            <person name="Tian Z."/>
            <person name="Zhu L."/>
            <person name="Gill N."/>
            <person name="Joshi T."/>
            <person name="Libault M."/>
            <person name="Sethuraman A."/>
            <person name="Zhang X."/>
            <person name="Shinozaki K."/>
            <person name="Nguyen H."/>
            <person name="Wing R."/>
            <person name="Cregan P."/>
            <person name="Specht J."/>
            <person name="Grimwood J."/>
            <person name="Rokhsar D."/>
            <person name="Stacey G."/>
            <person name="Shoemaker R."/>
            <person name="Jackson S."/>
        </authorList>
    </citation>
    <scope>NUCLEOTIDE SEQUENCE</scope>
    <source>
        <tissue evidence="1">Callus</tissue>
    </source>
</reference>
<evidence type="ECO:0000313" key="3">
    <source>
        <dbReference type="Proteomes" id="UP000008827"/>
    </source>
</evidence>
<dbReference type="AlphaFoldDB" id="A0A0R0E874"/>
<evidence type="ECO:0000313" key="2">
    <source>
        <dbReference type="EnsemblPlants" id="KRG90201"/>
    </source>
</evidence>
<protein>
    <recommendedName>
        <fullName evidence="4">F-box associated domain-containing protein</fullName>
    </recommendedName>
</protein>
<dbReference type="OrthoDB" id="1414876at2759"/>
<evidence type="ECO:0000313" key="1">
    <source>
        <dbReference type="EMBL" id="KRG90201.1"/>
    </source>
</evidence>
<dbReference type="EMBL" id="CM000853">
    <property type="protein sequence ID" value="KRG90201.1"/>
    <property type="molecule type" value="Genomic_DNA"/>
</dbReference>
<name>A0A0R0E874_SOYBN</name>
<dbReference type="Proteomes" id="UP000008827">
    <property type="component" value="Chromosome 20"/>
</dbReference>
<dbReference type="InParanoid" id="A0A0R0E874"/>